<evidence type="ECO:0000313" key="4">
    <source>
        <dbReference type="Proteomes" id="UP001500954"/>
    </source>
</evidence>
<comment type="caution">
    <text evidence="3">The sequence shown here is derived from an EMBL/GenBank/DDBJ whole genome shotgun (WGS) entry which is preliminary data.</text>
</comment>
<dbReference type="Pfam" id="PF23572">
    <property type="entry name" value="GH3_C"/>
    <property type="match status" value="1"/>
</dbReference>
<organism evidence="3 4">
    <name type="scientific">Snuella lapsa</name>
    <dbReference type="NCBI Taxonomy" id="870481"/>
    <lineage>
        <taxon>Bacteria</taxon>
        <taxon>Pseudomonadati</taxon>
        <taxon>Bacteroidota</taxon>
        <taxon>Flavobacteriia</taxon>
        <taxon>Flavobacteriales</taxon>
        <taxon>Flavobacteriaceae</taxon>
        <taxon>Snuella</taxon>
    </lineage>
</organism>
<feature type="domain" description="GH3 middle" evidence="1">
    <location>
        <begin position="294"/>
        <end position="351"/>
    </location>
</feature>
<reference evidence="4" key="1">
    <citation type="journal article" date="2019" name="Int. J. Syst. Evol. Microbiol.">
        <title>The Global Catalogue of Microorganisms (GCM) 10K type strain sequencing project: providing services to taxonomists for standard genome sequencing and annotation.</title>
        <authorList>
            <consortium name="The Broad Institute Genomics Platform"/>
            <consortium name="The Broad Institute Genome Sequencing Center for Infectious Disease"/>
            <person name="Wu L."/>
            <person name="Ma J."/>
        </authorList>
    </citation>
    <scope>NUCLEOTIDE SEQUENCE [LARGE SCALE GENOMIC DNA]</scope>
    <source>
        <strain evidence="4">JCM 17111</strain>
    </source>
</reference>
<gene>
    <name evidence="3" type="ORF">GCM10022395_15760</name>
</gene>
<dbReference type="PANTHER" id="PTHR31901:SF9">
    <property type="entry name" value="GH3 DOMAIN-CONTAINING PROTEIN"/>
    <property type="match status" value="1"/>
</dbReference>
<sequence length="497" mass="56735">MLSLKSALAKPFAKQIYKRIRKWANTPVETQEQVFQELITKAVSTQFGKDHDFISINTYEDFVRRVPVRDYEGLKSYVELVVEGKSNVLWPGKPLYFAKTSGTTSGAKYIPITKESMPSHVEAARNAILMYIHETGNSRFVDGKMIFLQGSPILKEQNGIQLGRLSGIVAHYVPKYLQKNRLPSWETNCIEDWETKVDAIVEETLLEDMTVISGIPSWVQMYFEKLQKKTGKKVGEVFKNFNLFIFGGVNYEPYRAKFENLIGRPVDSIELYPASEGFFAFQDKQNERGMLLQLNSGIFYEFIRADEFYDDSPKRITIKDVELGVNYVMIISTNAGLWAYSIGDTVEFTSIKPYRVIVSGRIKHFISAFGEHVIGKEVEQAIQEAIIDTSVRVSEFTVAPQINPPTGLPYHEWFVEFENEPEDIQAFAKKIDVSLQKQNSYYFDLIQGKVLQSLKITKVKKDGFQDYMKSVGKLGGQNKVPRLSNDRKIVDGFSQLV</sequence>
<evidence type="ECO:0000313" key="3">
    <source>
        <dbReference type="EMBL" id="GAA3566239.1"/>
    </source>
</evidence>
<feature type="domain" description="GH3 C-terminal" evidence="2">
    <location>
        <begin position="377"/>
        <end position="488"/>
    </location>
</feature>
<dbReference type="EMBL" id="BAABCY010000036">
    <property type="protein sequence ID" value="GAA3566239.1"/>
    <property type="molecule type" value="Genomic_DNA"/>
</dbReference>
<dbReference type="RefSeq" id="WP_345005372.1">
    <property type="nucleotide sequence ID" value="NZ_BAABCY010000036.1"/>
</dbReference>
<dbReference type="InterPro" id="IPR055378">
    <property type="entry name" value="GH3_C"/>
</dbReference>
<evidence type="ECO:0000259" key="1">
    <source>
        <dbReference type="Pfam" id="PF23571"/>
    </source>
</evidence>
<protein>
    <submittedName>
        <fullName evidence="3">GH3 auxin-responsive promoter family protein</fullName>
    </submittedName>
</protein>
<dbReference type="Proteomes" id="UP001500954">
    <property type="component" value="Unassembled WGS sequence"/>
</dbReference>
<dbReference type="Pfam" id="PF23571">
    <property type="entry name" value="GH3_M"/>
    <property type="match status" value="1"/>
</dbReference>
<dbReference type="PANTHER" id="PTHR31901">
    <property type="entry name" value="GH3 DOMAIN-CONTAINING PROTEIN"/>
    <property type="match status" value="1"/>
</dbReference>
<dbReference type="InterPro" id="IPR055377">
    <property type="entry name" value="GH3_M"/>
</dbReference>
<evidence type="ECO:0000259" key="2">
    <source>
        <dbReference type="Pfam" id="PF23572"/>
    </source>
</evidence>
<proteinExistence type="predicted"/>
<dbReference type="Pfam" id="PF03321">
    <property type="entry name" value="GH3"/>
    <property type="match status" value="1"/>
</dbReference>
<keyword evidence="4" id="KW-1185">Reference proteome</keyword>
<dbReference type="InterPro" id="IPR004993">
    <property type="entry name" value="GH3"/>
</dbReference>
<name>A0ABP6XF75_9FLAO</name>
<accession>A0ABP6XF75</accession>
<dbReference type="SUPFAM" id="SSF56801">
    <property type="entry name" value="Acetyl-CoA synthetase-like"/>
    <property type="match status" value="1"/>
</dbReference>